<reference evidence="1 2" key="1">
    <citation type="submission" date="2019-07" db="EMBL/GenBank/DDBJ databases">
        <title>The pathways for chlorine oxyanion respiration interact through the shared metabolite chlorate.</title>
        <authorList>
            <person name="Barnum T.P."/>
            <person name="Cheng Y."/>
            <person name="Hill K.A."/>
            <person name="Lucas L.N."/>
            <person name="Carlson H.K."/>
            <person name="Coates J.D."/>
        </authorList>
    </citation>
    <scope>NUCLEOTIDE SEQUENCE [LARGE SCALE GENOMIC DNA]</scope>
    <source>
        <strain evidence="1">UCB</strain>
    </source>
</reference>
<dbReference type="AlphaFoldDB" id="A0A558B1Q5"/>
<protein>
    <recommendedName>
        <fullName evidence="3">Lipoprotein</fullName>
    </recommendedName>
</protein>
<dbReference type="EMBL" id="VMRX01000063">
    <property type="protein sequence ID" value="TVT30451.1"/>
    <property type="molecule type" value="Genomic_DNA"/>
</dbReference>
<accession>A0A558B1Q5</accession>
<organism evidence="1 2">
    <name type="scientific">Marinobacter vinifirmus</name>
    <dbReference type="NCBI Taxonomy" id="355591"/>
    <lineage>
        <taxon>Bacteria</taxon>
        <taxon>Pseudomonadati</taxon>
        <taxon>Pseudomonadota</taxon>
        <taxon>Gammaproteobacteria</taxon>
        <taxon>Pseudomonadales</taxon>
        <taxon>Marinobacteraceae</taxon>
        <taxon>Marinobacter</taxon>
    </lineage>
</organism>
<evidence type="ECO:0000313" key="1">
    <source>
        <dbReference type="EMBL" id="TVT30451.1"/>
    </source>
</evidence>
<name>A0A558B1Q5_9GAMM</name>
<sequence length="197" mass="21669">MKSLFLIPLVLLITGCATTKMQTHIDPEHRDRTYSKILVDAPNANFEFKNLMITELCSGLRERSVECITKDELFPPTREYSEPRIFEIIDQNAVDGWLIVGIGSGATNSQYMGSQTFGSATVYGNTVSGSANSMALYSFSRQQGYSITMFDMETKHKAFIMEASTSASGLANITNSVFAESLANKIINEMSAAGFIE</sequence>
<comment type="caution">
    <text evidence="1">The sequence shown here is derived from an EMBL/GenBank/DDBJ whole genome shotgun (WGS) entry which is preliminary data.</text>
</comment>
<proteinExistence type="predicted"/>
<dbReference type="PROSITE" id="PS51257">
    <property type="entry name" value="PROKAR_LIPOPROTEIN"/>
    <property type="match status" value="1"/>
</dbReference>
<gene>
    <name evidence="1" type="ORF">FHK81_16855</name>
</gene>
<dbReference type="Proteomes" id="UP000319142">
    <property type="component" value="Unassembled WGS sequence"/>
</dbReference>
<evidence type="ECO:0008006" key="3">
    <source>
        <dbReference type="Google" id="ProtNLM"/>
    </source>
</evidence>
<evidence type="ECO:0000313" key="2">
    <source>
        <dbReference type="Proteomes" id="UP000319142"/>
    </source>
</evidence>